<dbReference type="InterPro" id="IPR003016">
    <property type="entry name" value="2-oxoA_DH_lipoyl-BS"/>
</dbReference>
<evidence type="ECO:0000256" key="11">
    <source>
        <dbReference type="RuleBase" id="RU003692"/>
    </source>
</evidence>
<keyword evidence="7 11" id="KW-0560">Oxidoreductase</keyword>
<dbReference type="InterPro" id="IPR016156">
    <property type="entry name" value="FAD/NAD-linked_Rdtase_dimer_sf"/>
</dbReference>
<dbReference type="InterPro" id="IPR012999">
    <property type="entry name" value="Pyr_OxRdtase_I_AS"/>
</dbReference>
<feature type="domain" description="Lipoyl-binding" evidence="12">
    <location>
        <begin position="81"/>
        <end position="158"/>
    </location>
</feature>
<comment type="miscellaneous">
    <text evidence="11">The active site is a redox-active disulfide bond.</text>
</comment>
<dbReference type="Gene3D" id="2.40.50.100">
    <property type="match status" value="2"/>
</dbReference>
<evidence type="ECO:0000256" key="10">
    <source>
        <dbReference type="ARBA" id="ARBA00023284"/>
    </source>
</evidence>
<dbReference type="InterPro" id="IPR006258">
    <property type="entry name" value="Lipoamide_DH"/>
</dbReference>
<dbReference type="SUPFAM" id="SSF51905">
    <property type="entry name" value="FAD/NAD(P)-binding domain"/>
    <property type="match status" value="1"/>
</dbReference>
<dbReference type="SUPFAM" id="SSF55424">
    <property type="entry name" value="FAD/NAD-linked reductases, dimerisation (C-terminal) domain"/>
    <property type="match status" value="1"/>
</dbReference>
<dbReference type="PROSITE" id="PS00076">
    <property type="entry name" value="PYRIDINE_REDOX_1"/>
    <property type="match status" value="1"/>
</dbReference>
<evidence type="ECO:0000256" key="9">
    <source>
        <dbReference type="ARBA" id="ARBA00023157"/>
    </source>
</evidence>
<dbReference type="InterPro" id="IPR050151">
    <property type="entry name" value="Class-I_Pyr_Nuc-Dis_Oxidored"/>
</dbReference>
<evidence type="ECO:0000256" key="6">
    <source>
        <dbReference type="ARBA" id="ARBA00022827"/>
    </source>
</evidence>
<evidence type="ECO:0000256" key="8">
    <source>
        <dbReference type="ARBA" id="ARBA00023027"/>
    </source>
</evidence>
<reference evidence="13" key="1">
    <citation type="submission" date="2021-01" db="EMBL/GenBank/DDBJ databases">
        <title>Genomic Encyclopedia of Type Strains, Phase IV (KMG-IV): sequencing the most valuable type-strain genomes for metagenomic binning, comparative biology and taxonomic classification.</title>
        <authorList>
            <person name="Goeker M."/>
        </authorList>
    </citation>
    <scope>NUCLEOTIDE SEQUENCE</scope>
    <source>
        <strain evidence="13">DSM 23230</strain>
    </source>
</reference>
<organism evidence="13 14">
    <name type="scientific">Halanaerobacter jeridensis</name>
    <dbReference type="NCBI Taxonomy" id="706427"/>
    <lineage>
        <taxon>Bacteria</taxon>
        <taxon>Bacillati</taxon>
        <taxon>Bacillota</taxon>
        <taxon>Clostridia</taxon>
        <taxon>Halanaerobiales</taxon>
        <taxon>Halobacteroidaceae</taxon>
        <taxon>Halanaerobacter</taxon>
    </lineage>
</organism>
<dbReference type="InterPro" id="IPR000089">
    <property type="entry name" value="Biotin_lipoyl"/>
</dbReference>
<sequence length="644" mass="68556">MKFKLDEQQLPDDVKEVEITAIKVEAGDKVTSGQVIMDVEADKTSISLTVDKAGKIDEVLVTGGEEVPVGAPLLELTAPATIEIELSKQDLPGNSEEAQVTDIPLEVGAEVKVGTVLCELEADKATVAIEAEEQGTIAKIKVAEGDKVEIGTVLMTLNPVQDTAAEETKNISSASSEQESEITIIGGGPGGYVAALEAAKQGADVTVIEKEELGGTCLNWGCIPTKALVRSAEVYTNLKEAEQFGCRAEEVDFEWSEIIERKNNIVTQLTNGISSLLDKHNIEVISGTAELVDETTVLAVKEDEKIVINTEEIILATGSQPVEIPIVEQGAEDYLLYSRQALDLDELPEEMVIIGGGVIGLEFAFIFSRLDLDVTVIEYLDEVLSFLDTDVIDEITAAAKEEGIDIYTGAEAQQITTTADEQALVKFKEAGKEKYITAEKVLMAVGRKPDLGGLDVEEVGVEIDENSGGIKVDEKMQTTIDNIYAIGDVTGKTQLAHAASHQGIVAVKNILGTEEKMNYNAIPTAIFTAPEIASVGLTEAEAEAENKDIAVGKFPVAANGKDLTLGETRGFIKIIADAKTDQVLGGAIIGPHATDLITEVTLAVTNELSTAEVIETIHAHPTSAESIHEAALAVRPEGALHYAE</sequence>
<dbReference type="InterPro" id="IPR036188">
    <property type="entry name" value="FAD/NAD-bd_sf"/>
</dbReference>
<comment type="caution">
    <text evidence="13">The sequence shown here is derived from an EMBL/GenBank/DDBJ whole genome shotgun (WGS) entry which is preliminary data.</text>
</comment>
<evidence type="ECO:0000313" key="14">
    <source>
        <dbReference type="Proteomes" id="UP000774000"/>
    </source>
</evidence>
<name>A0A938XUB9_9FIRM</name>
<feature type="domain" description="Lipoyl-binding" evidence="12">
    <location>
        <begin position="1"/>
        <end position="77"/>
    </location>
</feature>
<dbReference type="RefSeq" id="WP_204700442.1">
    <property type="nucleotide sequence ID" value="NZ_JAFBDQ010000002.1"/>
</dbReference>
<accession>A0A938XUB9</accession>
<keyword evidence="5" id="KW-0450">Lipoyl</keyword>
<keyword evidence="14" id="KW-1185">Reference proteome</keyword>
<evidence type="ECO:0000256" key="3">
    <source>
        <dbReference type="ARBA" id="ARBA00022490"/>
    </source>
</evidence>
<dbReference type="EMBL" id="JAFBDQ010000002">
    <property type="protein sequence ID" value="MBM7555722.1"/>
    <property type="molecule type" value="Genomic_DNA"/>
</dbReference>
<dbReference type="PRINTS" id="PR00368">
    <property type="entry name" value="FADPNR"/>
</dbReference>
<comment type="cofactor">
    <cofactor evidence="11">
        <name>FAD</name>
        <dbReference type="ChEBI" id="CHEBI:57692"/>
    </cofactor>
    <text evidence="11">Binds 1 FAD per subunit.</text>
</comment>
<comment type="similarity">
    <text evidence="1 11">Belongs to the class-I pyridine nucleotide-disulfide oxidoreductase family.</text>
</comment>
<keyword evidence="9" id="KW-1015">Disulfide bond</keyword>
<evidence type="ECO:0000259" key="12">
    <source>
        <dbReference type="PROSITE" id="PS50968"/>
    </source>
</evidence>
<keyword evidence="4 11" id="KW-0285">Flavoprotein</keyword>
<dbReference type="InterPro" id="IPR023753">
    <property type="entry name" value="FAD/NAD-binding_dom"/>
</dbReference>
<dbReference type="NCBIfam" id="TIGR01350">
    <property type="entry name" value="lipoamide_DH"/>
    <property type="match status" value="1"/>
</dbReference>
<gene>
    <name evidence="13" type="ORF">JOC47_000547</name>
</gene>
<proteinExistence type="inferred from homology"/>
<keyword evidence="3" id="KW-0963">Cytoplasm</keyword>
<dbReference type="PANTHER" id="PTHR22912:SF217">
    <property type="entry name" value="DIHYDROLIPOYL DEHYDROGENASE"/>
    <property type="match status" value="1"/>
</dbReference>
<comment type="catalytic activity">
    <reaction evidence="11">
        <text>N(6)-[(R)-dihydrolipoyl]-L-lysyl-[protein] + NAD(+) = N(6)-[(R)-lipoyl]-L-lysyl-[protein] + NADH + H(+)</text>
        <dbReference type="Rhea" id="RHEA:15045"/>
        <dbReference type="Rhea" id="RHEA-COMP:10474"/>
        <dbReference type="Rhea" id="RHEA-COMP:10475"/>
        <dbReference type="ChEBI" id="CHEBI:15378"/>
        <dbReference type="ChEBI" id="CHEBI:57540"/>
        <dbReference type="ChEBI" id="CHEBI:57945"/>
        <dbReference type="ChEBI" id="CHEBI:83099"/>
        <dbReference type="ChEBI" id="CHEBI:83100"/>
        <dbReference type="EC" id="1.8.1.4"/>
    </reaction>
</comment>
<evidence type="ECO:0000256" key="5">
    <source>
        <dbReference type="ARBA" id="ARBA00022823"/>
    </source>
</evidence>
<dbReference type="AlphaFoldDB" id="A0A938XUB9"/>
<dbReference type="GO" id="GO:0004148">
    <property type="term" value="F:dihydrolipoyl dehydrogenase (NADH) activity"/>
    <property type="evidence" value="ECO:0007669"/>
    <property type="project" value="UniProtKB-EC"/>
</dbReference>
<dbReference type="GO" id="GO:0050660">
    <property type="term" value="F:flavin adenine dinucleotide binding"/>
    <property type="evidence" value="ECO:0007669"/>
    <property type="project" value="InterPro"/>
</dbReference>
<dbReference type="EC" id="1.8.1.4" evidence="11"/>
<keyword evidence="6 11" id="KW-0274">FAD</keyword>
<dbReference type="SUPFAM" id="SSF51230">
    <property type="entry name" value="Single hybrid motif"/>
    <property type="match status" value="2"/>
</dbReference>
<protein>
    <recommendedName>
        <fullName evidence="2 11">Dihydrolipoyl dehydrogenase</fullName>
        <ecNumber evidence="11">1.8.1.4</ecNumber>
    </recommendedName>
</protein>
<dbReference type="CDD" id="cd06849">
    <property type="entry name" value="lipoyl_domain"/>
    <property type="match status" value="2"/>
</dbReference>
<dbReference type="Gene3D" id="3.50.50.60">
    <property type="entry name" value="FAD/NAD(P)-binding domain"/>
    <property type="match status" value="2"/>
</dbReference>
<evidence type="ECO:0000313" key="13">
    <source>
        <dbReference type="EMBL" id="MBM7555722.1"/>
    </source>
</evidence>
<dbReference type="GO" id="GO:0006103">
    <property type="term" value="P:2-oxoglutarate metabolic process"/>
    <property type="evidence" value="ECO:0007669"/>
    <property type="project" value="TreeGrafter"/>
</dbReference>
<dbReference type="PRINTS" id="PR00411">
    <property type="entry name" value="PNDRDTASEI"/>
</dbReference>
<evidence type="ECO:0000256" key="2">
    <source>
        <dbReference type="ARBA" id="ARBA00016961"/>
    </source>
</evidence>
<dbReference type="PROSITE" id="PS00189">
    <property type="entry name" value="LIPOYL"/>
    <property type="match status" value="1"/>
</dbReference>
<dbReference type="FunFam" id="3.30.390.30:FF:000001">
    <property type="entry name" value="Dihydrolipoyl dehydrogenase"/>
    <property type="match status" value="1"/>
</dbReference>
<keyword evidence="10 11" id="KW-0676">Redox-active center</keyword>
<dbReference type="PROSITE" id="PS50968">
    <property type="entry name" value="BIOTINYL_LIPOYL"/>
    <property type="match status" value="2"/>
</dbReference>
<dbReference type="InterPro" id="IPR011053">
    <property type="entry name" value="Single_hybrid_motif"/>
</dbReference>
<dbReference type="Pfam" id="PF00364">
    <property type="entry name" value="Biotin_lipoyl"/>
    <property type="match status" value="2"/>
</dbReference>
<keyword evidence="8 11" id="KW-0520">NAD</keyword>
<dbReference type="Pfam" id="PF07992">
    <property type="entry name" value="Pyr_redox_2"/>
    <property type="match status" value="1"/>
</dbReference>
<dbReference type="Pfam" id="PF02852">
    <property type="entry name" value="Pyr_redox_dim"/>
    <property type="match status" value="1"/>
</dbReference>
<evidence type="ECO:0000256" key="7">
    <source>
        <dbReference type="ARBA" id="ARBA00023002"/>
    </source>
</evidence>
<evidence type="ECO:0000256" key="1">
    <source>
        <dbReference type="ARBA" id="ARBA00007532"/>
    </source>
</evidence>
<dbReference type="PANTHER" id="PTHR22912">
    <property type="entry name" value="DISULFIDE OXIDOREDUCTASE"/>
    <property type="match status" value="1"/>
</dbReference>
<dbReference type="Gene3D" id="3.30.390.30">
    <property type="match status" value="1"/>
</dbReference>
<evidence type="ECO:0000256" key="4">
    <source>
        <dbReference type="ARBA" id="ARBA00022630"/>
    </source>
</evidence>
<dbReference type="Proteomes" id="UP000774000">
    <property type="component" value="Unassembled WGS sequence"/>
</dbReference>
<dbReference type="InterPro" id="IPR004099">
    <property type="entry name" value="Pyr_nucl-diS_OxRdtase_dimer"/>
</dbReference>